<dbReference type="EMBL" id="DXBU01000105">
    <property type="protein sequence ID" value="HIZ22668.1"/>
    <property type="molecule type" value="Genomic_DNA"/>
</dbReference>
<comment type="caution">
    <text evidence="2">The sequence shown here is derived from an EMBL/GenBank/DDBJ whole genome shotgun (WGS) entry which is preliminary data.</text>
</comment>
<gene>
    <name evidence="2" type="ORF">IAA21_07735</name>
</gene>
<dbReference type="SUPFAM" id="SSF55729">
    <property type="entry name" value="Acyl-CoA N-acyltransferases (Nat)"/>
    <property type="match status" value="1"/>
</dbReference>
<accession>A0A9D2DT94</accession>
<dbReference type="Gene3D" id="3.40.630.30">
    <property type="match status" value="1"/>
</dbReference>
<dbReference type="InterPro" id="IPR016181">
    <property type="entry name" value="Acyl_CoA_acyltransferase"/>
</dbReference>
<evidence type="ECO:0000313" key="2">
    <source>
        <dbReference type="EMBL" id="HIZ22668.1"/>
    </source>
</evidence>
<dbReference type="AlphaFoldDB" id="A0A9D2DT94"/>
<dbReference type="Pfam" id="PF13302">
    <property type="entry name" value="Acetyltransf_3"/>
    <property type="match status" value="1"/>
</dbReference>
<dbReference type="GO" id="GO:0016747">
    <property type="term" value="F:acyltransferase activity, transferring groups other than amino-acyl groups"/>
    <property type="evidence" value="ECO:0007669"/>
    <property type="project" value="InterPro"/>
</dbReference>
<protein>
    <submittedName>
        <fullName evidence="2">GNAT family N-acetyltransferase</fullName>
    </submittedName>
</protein>
<dbReference type="Proteomes" id="UP000824041">
    <property type="component" value="Unassembled WGS sequence"/>
</dbReference>
<reference evidence="2" key="2">
    <citation type="submission" date="2021-04" db="EMBL/GenBank/DDBJ databases">
        <authorList>
            <person name="Gilroy R."/>
        </authorList>
    </citation>
    <scope>NUCLEOTIDE SEQUENCE</scope>
    <source>
        <strain evidence="2">14324</strain>
    </source>
</reference>
<dbReference type="InterPro" id="IPR051531">
    <property type="entry name" value="N-acetyltransferase"/>
</dbReference>
<evidence type="ECO:0000259" key="1">
    <source>
        <dbReference type="PROSITE" id="PS51186"/>
    </source>
</evidence>
<proteinExistence type="predicted"/>
<reference evidence="2" key="1">
    <citation type="journal article" date="2021" name="PeerJ">
        <title>Extensive microbial diversity within the chicken gut microbiome revealed by metagenomics and culture.</title>
        <authorList>
            <person name="Gilroy R."/>
            <person name="Ravi A."/>
            <person name="Getino M."/>
            <person name="Pursley I."/>
            <person name="Horton D.L."/>
            <person name="Alikhan N.F."/>
            <person name="Baker D."/>
            <person name="Gharbi K."/>
            <person name="Hall N."/>
            <person name="Watson M."/>
            <person name="Adriaenssens E.M."/>
            <person name="Foster-Nyarko E."/>
            <person name="Jarju S."/>
            <person name="Secka A."/>
            <person name="Antonio M."/>
            <person name="Oren A."/>
            <person name="Chaudhuri R.R."/>
            <person name="La Ragione R."/>
            <person name="Hildebrand F."/>
            <person name="Pallen M.J."/>
        </authorList>
    </citation>
    <scope>NUCLEOTIDE SEQUENCE</scope>
    <source>
        <strain evidence="2">14324</strain>
    </source>
</reference>
<evidence type="ECO:0000313" key="3">
    <source>
        <dbReference type="Proteomes" id="UP000824041"/>
    </source>
</evidence>
<sequence>MILETERLYLRRLRQEDFPALCRILQDEEAMYAYEGAFTDEEVQEWLDRQIRRYQKWDFGLWAVILKETEELIGQCGLTMQQWKEQEVLEIGYLFQRAYWHRGYAIEAASACKRYAFETLKADEVCSIIRDTNIPSQKVALRNGMVKKDTWTKHYKGVDMPHYRFVAYKENERP</sequence>
<dbReference type="InterPro" id="IPR000182">
    <property type="entry name" value="GNAT_dom"/>
</dbReference>
<dbReference type="PANTHER" id="PTHR43792:SF1">
    <property type="entry name" value="N-ACETYLTRANSFERASE DOMAIN-CONTAINING PROTEIN"/>
    <property type="match status" value="1"/>
</dbReference>
<feature type="domain" description="N-acetyltransferase" evidence="1">
    <location>
        <begin position="8"/>
        <end position="170"/>
    </location>
</feature>
<dbReference type="PROSITE" id="PS51186">
    <property type="entry name" value="GNAT"/>
    <property type="match status" value="1"/>
</dbReference>
<organism evidence="2 3">
    <name type="scientific">Candidatus Blautia faecigallinarum</name>
    <dbReference type="NCBI Taxonomy" id="2838488"/>
    <lineage>
        <taxon>Bacteria</taxon>
        <taxon>Bacillati</taxon>
        <taxon>Bacillota</taxon>
        <taxon>Clostridia</taxon>
        <taxon>Lachnospirales</taxon>
        <taxon>Lachnospiraceae</taxon>
        <taxon>Blautia</taxon>
    </lineage>
</organism>
<name>A0A9D2DT94_9FIRM</name>
<dbReference type="PANTHER" id="PTHR43792">
    <property type="entry name" value="GNAT FAMILY, PUTATIVE (AFU_ORTHOLOGUE AFUA_3G00765)-RELATED-RELATED"/>
    <property type="match status" value="1"/>
</dbReference>